<accession>A0A370HIC2</accession>
<proteinExistence type="predicted"/>
<protein>
    <recommendedName>
        <fullName evidence="5">YpeB-like protein with protease inhibitory function</fullName>
    </recommendedName>
</protein>
<gene>
    <name evidence="3" type="ORF">DES45_106262</name>
</gene>
<dbReference type="Proteomes" id="UP000254925">
    <property type="component" value="Unassembled WGS sequence"/>
</dbReference>
<dbReference type="EMBL" id="QQBB01000006">
    <property type="protein sequence ID" value="RDI57948.1"/>
    <property type="molecule type" value="Genomic_DNA"/>
</dbReference>
<reference evidence="3 4" key="1">
    <citation type="submission" date="2018-07" db="EMBL/GenBank/DDBJ databases">
        <title>Genomic Encyclopedia of Type Strains, Phase IV (KMG-IV): sequencing the most valuable type-strain genomes for metagenomic binning, comparative biology and taxonomic classification.</title>
        <authorList>
            <person name="Goeker M."/>
        </authorList>
    </citation>
    <scope>NUCLEOTIDE SEQUENCE [LARGE SCALE GENOMIC DNA]</scope>
    <source>
        <strain evidence="3 4">DSM 14364</strain>
    </source>
</reference>
<evidence type="ECO:0000256" key="1">
    <source>
        <dbReference type="SAM" id="MobiDB-lite"/>
    </source>
</evidence>
<keyword evidence="4" id="KW-1185">Reference proteome</keyword>
<dbReference type="OrthoDB" id="7376531at2"/>
<feature type="compositionally biased region" description="Polar residues" evidence="1">
    <location>
        <begin position="56"/>
        <end position="73"/>
    </location>
</feature>
<evidence type="ECO:0008006" key="5">
    <source>
        <dbReference type="Google" id="ProtNLM"/>
    </source>
</evidence>
<feature type="compositionally biased region" description="Low complexity" evidence="1">
    <location>
        <begin position="21"/>
        <end position="37"/>
    </location>
</feature>
<dbReference type="RefSeq" id="WP_114771170.1">
    <property type="nucleotide sequence ID" value="NZ_QQBB01000006.1"/>
</dbReference>
<feature type="signal peptide" evidence="2">
    <location>
        <begin position="1"/>
        <end position="20"/>
    </location>
</feature>
<name>A0A370HIC2_9HYPH</name>
<sequence>MRLAFATLATLSVLTTAAIAQTSTQPTTPQSSTTAPSGNGTGSSNPAVTVKPKGSPESTGSLEPGANSFTEGQARSRIEAQGFTNVTDLRKDDQGIWRGKAMRNGASVSVAIDYRGNVQAQ</sequence>
<dbReference type="AlphaFoldDB" id="A0A370HIC2"/>
<keyword evidence="2" id="KW-0732">Signal</keyword>
<evidence type="ECO:0000313" key="3">
    <source>
        <dbReference type="EMBL" id="RDI57948.1"/>
    </source>
</evidence>
<organism evidence="3 4">
    <name type="scientific">Microvirga subterranea</name>
    <dbReference type="NCBI Taxonomy" id="186651"/>
    <lineage>
        <taxon>Bacteria</taxon>
        <taxon>Pseudomonadati</taxon>
        <taxon>Pseudomonadota</taxon>
        <taxon>Alphaproteobacteria</taxon>
        <taxon>Hyphomicrobiales</taxon>
        <taxon>Methylobacteriaceae</taxon>
        <taxon>Microvirga</taxon>
    </lineage>
</organism>
<feature type="region of interest" description="Disordered" evidence="1">
    <location>
        <begin position="21"/>
        <end position="86"/>
    </location>
</feature>
<evidence type="ECO:0000313" key="4">
    <source>
        <dbReference type="Proteomes" id="UP000254925"/>
    </source>
</evidence>
<comment type="caution">
    <text evidence="3">The sequence shown here is derived from an EMBL/GenBank/DDBJ whole genome shotgun (WGS) entry which is preliminary data.</text>
</comment>
<evidence type="ECO:0000256" key="2">
    <source>
        <dbReference type="SAM" id="SignalP"/>
    </source>
</evidence>
<feature type="chain" id="PRO_5017043355" description="YpeB-like protein with protease inhibitory function" evidence="2">
    <location>
        <begin position="21"/>
        <end position="121"/>
    </location>
</feature>